<evidence type="ECO:0000256" key="2">
    <source>
        <dbReference type="SAM" id="MobiDB-lite"/>
    </source>
</evidence>
<accession>G0NDZ1</accession>
<sequence>MLDSTSKINHSSSTMISQPTQTVKRTILVTTSDMGTEELAIEQTNAEGFYLTDAYEEKIETLTEANRGLEEELTDAYATISHLMKEDDEFKKQKGILWDHAIATLKENEAKRAICSIAVSGLPKQLEEKETHLKLKAKKVKELEKDTVLLKGQLISASTQLTELDEKWKKENEELKTRIENLTRNLKEPETSRQRSANKVEPNEEELDQLKENEGVEGEPPSKKSKLIEAVQIPSTLQTN</sequence>
<dbReference type="HOGENOM" id="CLU_101109_0_0_1"/>
<keyword evidence="4" id="KW-1185">Reference proteome</keyword>
<feature type="coiled-coil region" evidence="1">
    <location>
        <begin position="52"/>
        <end position="86"/>
    </location>
</feature>
<protein>
    <submittedName>
        <fullName evidence="3">Uncharacterized protein</fullName>
    </submittedName>
</protein>
<evidence type="ECO:0000256" key="1">
    <source>
        <dbReference type="SAM" id="Coils"/>
    </source>
</evidence>
<dbReference type="EMBL" id="GL379870">
    <property type="protein sequence ID" value="EGT58562.1"/>
    <property type="molecule type" value="Genomic_DNA"/>
</dbReference>
<feature type="region of interest" description="Disordered" evidence="2">
    <location>
        <begin position="185"/>
        <end position="240"/>
    </location>
</feature>
<dbReference type="AlphaFoldDB" id="G0NDZ1"/>
<gene>
    <name evidence="3" type="ORF">CAEBREN_06048</name>
</gene>
<dbReference type="Proteomes" id="UP000008068">
    <property type="component" value="Unassembled WGS sequence"/>
</dbReference>
<proteinExistence type="predicted"/>
<name>G0NDZ1_CAEBE</name>
<keyword evidence="1" id="KW-0175">Coiled coil</keyword>
<dbReference type="InParanoid" id="G0NDZ1"/>
<reference evidence="4" key="1">
    <citation type="submission" date="2011-07" db="EMBL/GenBank/DDBJ databases">
        <authorList>
            <consortium name="Caenorhabditis brenneri Sequencing and Analysis Consortium"/>
            <person name="Wilson R.K."/>
        </authorList>
    </citation>
    <scope>NUCLEOTIDE SEQUENCE [LARGE SCALE GENOMIC DNA]</scope>
    <source>
        <strain evidence="4">PB2801</strain>
    </source>
</reference>
<evidence type="ECO:0000313" key="4">
    <source>
        <dbReference type="Proteomes" id="UP000008068"/>
    </source>
</evidence>
<organism evidence="4">
    <name type="scientific">Caenorhabditis brenneri</name>
    <name type="common">Nematode worm</name>
    <dbReference type="NCBI Taxonomy" id="135651"/>
    <lineage>
        <taxon>Eukaryota</taxon>
        <taxon>Metazoa</taxon>
        <taxon>Ecdysozoa</taxon>
        <taxon>Nematoda</taxon>
        <taxon>Chromadorea</taxon>
        <taxon>Rhabditida</taxon>
        <taxon>Rhabditina</taxon>
        <taxon>Rhabditomorpha</taxon>
        <taxon>Rhabditoidea</taxon>
        <taxon>Rhabditidae</taxon>
        <taxon>Peloderinae</taxon>
        <taxon>Caenorhabditis</taxon>
    </lineage>
</organism>
<evidence type="ECO:0000313" key="3">
    <source>
        <dbReference type="EMBL" id="EGT58562.1"/>
    </source>
</evidence>